<evidence type="ECO:0000259" key="3">
    <source>
        <dbReference type="Pfam" id="PF05368"/>
    </source>
</evidence>
<dbReference type="EC" id="1.7.-.-" evidence="4"/>
<dbReference type="Proteomes" id="UP000037939">
    <property type="component" value="Unassembled WGS sequence"/>
</dbReference>
<reference evidence="4 5" key="1">
    <citation type="submission" date="2015-07" db="EMBL/GenBank/DDBJ databases">
        <title>Draft genome sequence of the Amantichitinum ursilacus IGB-41, a new chitin-degrading bacterium.</title>
        <authorList>
            <person name="Kirstahler P."/>
            <person name="Guenther M."/>
            <person name="Grumaz C."/>
            <person name="Rupp S."/>
            <person name="Zibek S."/>
            <person name="Sohn K."/>
        </authorList>
    </citation>
    <scope>NUCLEOTIDE SEQUENCE [LARGE SCALE GENOMIC DNA]</scope>
    <source>
        <strain evidence="4 5">IGB-41</strain>
    </source>
</reference>
<dbReference type="EMBL" id="LAQT01000001">
    <property type="protein sequence ID" value="KPC55364.1"/>
    <property type="molecule type" value="Genomic_DNA"/>
</dbReference>
<dbReference type="Pfam" id="PF05368">
    <property type="entry name" value="NmrA"/>
    <property type="match status" value="1"/>
</dbReference>
<keyword evidence="2" id="KW-0521">NADP</keyword>
<organism evidence="4 5">
    <name type="scientific">Amantichitinum ursilacus</name>
    <dbReference type="NCBI Taxonomy" id="857265"/>
    <lineage>
        <taxon>Bacteria</taxon>
        <taxon>Pseudomonadati</taxon>
        <taxon>Pseudomonadota</taxon>
        <taxon>Betaproteobacteria</taxon>
        <taxon>Neisseriales</taxon>
        <taxon>Chitinibacteraceae</taxon>
        <taxon>Amantichitinum</taxon>
    </lineage>
</organism>
<accession>A0A0N0XNS3</accession>
<dbReference type="InterPro" id="IPR051164">
    <property type="entry name" value="NmrA-like_oxidored"/>
</dbReference>
<dbReference type="PANTHER" id="PTHR42748:SF7">
    <property type="entry name" value="NMRA LIKE REDOX SENSOR 1-RELATED"/>
    <property type="match status" value="1"/>
</dbReference>
<protein>
    <submittedName>
        <fullName evidence="4">NAD(P)H azoreductase</fullName>
        <ecNumber evidence="4">1.7.-.-</ecNumber>
    </submittedName>
</protein>
<comment type="similarity">
    <text evidence="1">Belongs to the NmrA-type oxidoreductase family.</text>
</comment>
<dbReference type="AlphaFoldDB" id="A0A0N0XNS3"/>
<dbReference type="PANTHER" id="PTHR42748">
    <property type="entry name" value="NITROGEN METABOLITE REPRESSION PROTEIN NMRA FAMILY MEMBER"/>
    <property type="match status" value="1"/>
</dbReference>
<name>A0A0N0XNS3_9NEIS</name>
<proteinExistence type="inferred from homology"/>
<dbReference type="InterPro" id="IPR036291">
    <property type="entry name" value="NAD(P)-bd_dom_sf"/>
</dbReference>
<dbReference type="RefSeq" id="WP_053936069.1">
    <property type="nucleotide sequence ID" value="NZ_LAQT01000001.1"/>
</dbReference>
<comment type="caution">
    <text evidence="4">The sequence shown here is derived from an EMBL/GenBank/DDBJ whole genome shotgun (WGS) entry which is preliminary data.</text>
</comment>
<dbReference type="PATRIC" id="fig|857265.3.peg.390"/>
<keyword evidence="4" id="KW-0560">Oxidoreductase</keyword>
<evidence type="ECO:0000256" key="1">
    <source>
        <dbReference type="ARBA" id="ARBA00006328"/>
    </source>
</evidence>
<evidence type="ECO:0000313" key="5">
    <source>
        <dbReference type="Proteomes" id="UP000037939"/>
    </source>
</evidence>
<gene>
    <name evidence="4" type="primary">azoB_1</name>
    <name evidence="4" type="ORF">WG78_01865</name>
</gene>
<feature type="domain" description="NmrA-like" evidence="3">
    <location>
        <begin position="5"/>
        <end position="245"/>
    </location>
</feature>
<sequence>MTENKQPILVFGATGQQGGSVAVALLRAGRPVRALVRDPAADKASALRAAGAEIVLGDFADTASLRAAMTGAYGVFSVQPSSGMGPLLGISDEEEERYGCAIADLALEAGVQHLVYSSTDAVGDTPTGMGHFDSKARIEAHIRTLPITATIVRPAAFMEMLVMPGFGLDQGQFNFFVQPDQAMQLLAVADIGKYVTAIFADRGRWAGQTLEIASDMLTGRDLEAAFTAAAGHPIRYARFSEEVLAGNAFLAKLTALVDNGRLVGRADLAALRALNPQQQSFATWLAGDGKAAFHAALGQAGRWGYGHG</sequence>
<evidence type="ECO:0000313" key="4">
    <source>
        <dbReference type="EMBL" id="KPC55364.1"/>
    </source>
</evidence>
<dbReference type="CDD" id="cd05251">
    <property type="entry name" value="NmrA_like_SDR_a"/>
    <property type="match status" value="1"/>
</dbReference>
<dbReference type="InterPro" id="IPR008030">
    <property type="entry name" value="NmrA-like"/>
</dbReference>
<dbReference type="SUPFAM" id="SSF51735">
    <property type="entry name" value="NAD(P)-binding Rossmann-fold domains"/>
    <property type="match status" value="1"/>
</dbReference>
<dbReference type="Gene3D" id="3.90.25.10">
    <property type="entry name" value="UDP-galactose 4-epimerase, domain 1"/>
    <property type="match status" value="1"/>
</dbReference>
<dbReference type="Gene3D" id="3.40.50.720">
    <property type="entry name" value="NAD(P)-binding Rossmann-like Domain"/>
    <property type="match status" value="1"/>
</dbReference>
<evidence type="ECO:0000256" key="2">
    <source>
        <dbReference type="ARBA" id="ARBA00022857"/>
    </source>
</evidence>
<dbReference type="STRING" id="857265.WG78_01865"/>
<dbReference type="GO" id="GO:0016491">
    <property type="term" value="F:oxidoreductase activity"/>
    <property type="evidence" value="ECO:0007669"/>
    <property type="project" value="UniProtKB-KW"/>
</dbReference>
<dbReference type="OrthoDB" id="9777801at2"/>
<keyword evidence="5" id="KW-1185">Reference proteome</keyword>